<dbReference type="SMART" id="SM01101">
    <property type="entry name" value="CRISPR_assoc"/>
    <property type="match status" value="1"/>
</dbReference>
<dbReference type="SUPFAM" id="SSF117987">
    <property type="entry name" value="CRISPR-associated protein"/>
    <property type="match status" value="2"/>
</dbReference>
<keyword evidence="2" id="KW-1185">Reference proteome</keyword>
<dbReference type="EMBL" id="JACHJP010000008">
    <property type="protein sequence ID" value="MBB4918917.1"/>
    <property type="molecule type" value="Genomic_DNA"/>
</dbReference>
<dbReference type="CDD" id="cd09727">
    <property type="entry name" value="Cas6_I-E"/>
    <property type="match status" value="1"/>
</dbReference>
<organism evidence="1 2">
    <name type="scientific">Streptosporangium saharense</name>
    <dbReference type="NCBI Taxonomy" id="1706840"/>
    <lineage>
        <taxon>Bacteria</taxon>
        <taxon>Bacillati</taxon>
        <taxon>Actinomycetota</taxon>
        <taxon>Actinomycetes</taxon>
        <taxon>Streptosporangiales</taxon>
        <taxon>Streptosporangiaceae</taxon>
        <taxon>Streptosporangium</taxon>
    </lineage>
</organism>
<reference evidence="1 2" key="1">
    <citation type="submission" date="2020-08" db="EMBL/GenBank/DDBJ databases">
        <title>Genomic Encyclopedia of Type Strains, Phase III (KMG-III): the genomes of soil and plant-associated and newly described type strains.</title>
        <authorList>
            <person name="Whitman W."/>
        </authorList>
    </citation>
    <scope>NUCLEOTIDE SEQUENCE [LARGE SCALE GENOMIC DNA]</scope>
    <source>
        <strain evidence="1 2">CECT 8840</strain>
    </source>
</reference>
<accession>A0A7W7QSD7</accession>
<dbReference type="InterPro" id="IPR010179">
    <property type="entry name" value="CRISPR-assoc_prot_Cse3"/>
</dbReference>
<dbReference type="Proteomes" id="UP000552644">
    <property type="component" value="Unassembled WGS sequence"/>
</dbReference>
<dbReference type="Gene3D" id="3.30.70.1210">
    <property type="entry name" value="Crispr-associated protein, domain 2"/>
    <property type="match status" value="1"/>
</dbReference>
<evidence type="ECO:0000313" key="2">
    <source>
        <dbReference type="Proteomes" id="UP000552644"/>
    </source>
</evidence>
<dbReference type="NCBIfam" id="TIGR01907">
    <property type="entry name" value="casE_Cse3"/>
    <property type="match status" value="1"/>
</dbReference>
<protein>
    <submittedName>
        <fullName evidence="1">CRISPR system Cascade subunit CasE</fullName>
    </submittedName>
</protein>
<dbReference type="Pfam" id="PF08798">
    <property type="entry name" value="CRISPR_assoc"/>
    <property type="match status" value="1"/>
</dbReference>
<dbReference type="Gene3D" id="3.30.70.1200">
    <property type="entry name" value="Crispr-associated protein, domain 1"/>
    <property type="match status" value="1"/>
</dbReference>
<dbReference type="AlphaFoldDB" id="A0A7W7QSD7"/>
<proteinExistence type="predicted"/>
<comment type="caution">
    <text evidence="1">The sequence shown here is derived from an EMBL/GenBank/DDBJ whole genome shotgun (WGS) entry which is preliminary data.</text>
</comment>
<name>A0A7W7QSD7_9ACTN</name>
<sequence>MFLTKLTINPQSPDFRRDASDVHDMHRTVMSAYPELPPTTVYRSTHGVLWRVDELPGGQIVQYVQSQTAPDWSHLPERSLLRPAEVRPLQPLLESIRPGRKLTFRLMANPTRCVQRRRIPLRQPTEQVEWLVGKGERHGFVVPVSRQGTPDVVAIPAPRLVGKKRQARHITIDPVRYDGHLVVTDPEAFTAALVNGIGRAKAYGCGLLSLAPARSISA</sequence>
<dbReference type="RefSeq" id="WP_184720642.1">
    <property type="nucleotide sequence ID" value="NZ_JACHJP010000008.1"/>
</dbReference>
<gene>
    <name evidence="1" type="ORF">FHS44_006053</name>
</gene>
<evidence type="ECO:0000313" key="1">
    <source>
        <dbReference type="EMBL" id="MBB4918917.1"/>
    </source>
</evidence>